<dbReference type="STRING" id="871325.SAMN05444349_1174"/>
<dbReference type="EMBL" id="FQVD01000017">
    <property type="protein sequence ID" value="SHF35631.1"/>
    <property type="molecule type" value="Genomic_DNA"/>
</dbReference>
<gene>
    <name evidence="1" type="ORF">SAMN05444349_1174</name>
</gene>
<sequence length="158" mass="17882">MDFITELKKNIGCNIVYSSSGGGNCSIILMTFDNGNSVMTYCYWEVQKNGKLIATAEDDVTAVTGLVAQTIRLFENKKVSNIEIDEFLNLFIEVDDGLTLLVFRDEYKDQEKTGDYEDWTYSIPSEDLVLYVMEDSTIKAGKCHSWSNSLEIIEINKT</sequence>
<evidence type="ECO:0000313" key="2">
    <source>
        <dbReference type="Proteomes" id="UP000184436"/>
    </source>
</evidence>
<evidence type="ECO:0000313" key="1">
    <source>
        <dbReference type="EMBL" id="SHF35631.1"/>
    </source>
</evidence>
<keyword evidence="2" id="KW-1185">Reference proteome</keyword>
<dbReference type="OrthoDB" id="1051186at2"/>
<name>A0A1M5AZB5_9BACE</name>
<proteinExistence type="predicted"/>
<protein>
    <submittedName>
        <fullName evidence="1">Uncharacterized protein</fullName>
    </submittedName>
</protein>
<dbReference type="Proteomes" id="UP000184436">
    <property type="component" value="Unassembled WGS sequence"/>
</dbReference>
<dbReference type="AlphaFoldDB" id="A0A1M5AZB5"/>
<organism evidence="1 2">
    <name type="scientific">Bacteroides faecichinchillae</name>
    <dbReference type="NCBI Taxonomy" id="871325"/>
    <lineage>
        <taxon>Bacteria</taxon>
        <taxon>Pseudomonadati</taxon>
        <taxon>Bacteroidota</taxon>
        <taxon>Bacteroidia</taxon>
        <taxon>Bacteroidales</taxon>
        <taxon>Bacteroidaceae</taxon>
        <taxon>Bacteroides</taxon>
    </lineage>
</organism>
<dbReference type="RefSeq" id="WP_073349841.1">
    <property type="nucleotide sequence ID" value="NZ_FQVD01000017.1"/>
</dbReference>
<reference evidence="1 2" key="1">
    <citation type="submission" date="2016-11" db="EMBL/GenBank/DDBJ databases">
        <authorList>
            <person name="Jaros S."/>
            <person name="Januszkiewicz K."/>
            <person name="Wedrychowicz H."/>
        </authorList>
    </citation>
    <scope>NUCLEOTIDE SEQUENCE [LARGE SCALE GENOMIC DNA]</scope>
    <source>
        <strain evidence="1 2">DSM 26883</strain>
    </source>
</reference>
<accession>A0A1M5AZB5</accession>